<name>A0ABD1L633_9FABA</name>
<gene>
    <name evidence="1" type="ORF">Fmac_032840</name>
</gene>
<comment type="caution">
    <text evidence="1">The sequence shown here is derived from an EMBL/GenBank/DDBJ whole genome shotgun (WGS) entry which is preliminary data.</text>
</comment>
<organism evidence="1 2">
    <name type="scientific">Flemingia macrophylla</name>
    <dbReference type="NCBI Taxonomy" id="520843"/>
    <lineage>
        <taxon>Eukaryota</taxon>
        <taxon>Viridiplantae</taxon>
        <taxon>Streptophyta</taxon>
        <taxon>Embryophyta</taxon>
        <taxon>Tracheophyta</taxon>
        <taxon>Spermatophyta</taxon>
        <taxon>Magnoliopsida</taxon>
        <taxon>eudicotyledons</taxon>
        <taxon>Gunneridae</taxon>
        <taxon>Pentapetalae</taxon>
        <taxon>rosids</taxon>
        <taxon>fabids</taxon>
        <taxon>Fabales</taxon>
        <taxon>Fabaceae</taxon>
        <taxon>Papilionoideae</taxon>
        <taxon>50 kb inversion clade</taxon>
        <taxon>NPAAA clade</taxon>
        <taxon>indigoferoid/millettioid clade</taxon>
        <taxon>Phaseoleae</taxon>
        <taxon>Flemingia</taxon>
    </lineage>
</organism>
<evidence type="ECO:0000313" key="1">
    <source>
        <dbReference type="EMBL" id="KAL2318964.1"/>
    </source>
</evidence>
<keyword evidence="2" id="KW-1185">Reference proteome</keyword>
<protein>
    <submittedName>
        <fullName evidence="1">Uncharacterized protein</fullName>
    </submittedName>
</protein>
<reference evidence="1 2" key="1">
    <citation type="submission" date="2024-08" db="EMBL/GenBank/DDBJ databases">
        <title>Insights into the chromosomal genome structure of Flemingia macrophylla.</title>
        <authorList>
            <person name="Ding Y."/>
            <person name="Zhao Y."/>
            <person name="Bi W."/>
            <person name="Wu M."/>
            <person name="Zhao G."/>
            <person name="Gong Y."/>
            <person name="Li W."/>
            <person name="Zhang P."/>
        </authorList>
    </citation>
    <scope>NUCLEOTIDE SEQUENCE [LARGE SCALE GENOMIC DNA]</scope>
    <source>
        <strain evidence="1">DYQJB</strain>
        <tissue evidence="1">Leaf</tissue>
    </source>
</reference>
<sequence>MHEMMPLSLEEFMMRLRDTFLETRKLESKLDALVNLVTRLAANRSLPFVAIVCGIHSSNDHGTSRFGARNDAIVIRGVHDTATRYISAETRKLESKLDALVNLVTRLAANRCTAFVAIVYGIRSSNNHGTSVCPSSQQSERMSIPEAYAANTFSRPPQQQRQGT</sequence>
<accession>A0ABD1L633</accession>
<dbReference type="EMBL" id="JBGMDY010000011">
    <property type="protein sequence ID" value="KAL2318964.1"/>
    <property type="molecule type" value="Genomic_DNA"/>
</dbReference>
<dbReference type="Proteomes" id="UP001603857">
    <property type="component" value="Unassembled WGS sequence"/>
</dbReference>
<proteinExistence type="predicted"/>
<evidence type="ECO:0000313" key="2">
    <source>
        <dbReference type="Proteomes" id="UP001603857"/>
    </source>
</evidence>
<dbReference type="AlphaFoldDB" id="A0ABD1L633"/>